<dbReference type="InParanoid" id="A0A0C3AQM1"/>
<evidence type="ECO:0000256" key="1">
    <source>
        <dbReference type="SAM" id="Phobius"/>
    </source>
</evidence>
<dbReference type="Proteomes" id="UP000054166">
    <property type="component" value="Unassembled WGS sequence"/>
</dbReference>
<evidence type="ECO:0000313" key="2">
    <source>
        <dbReference type="EMBL" id="KIM76208.1"/>
    </source>
</evidence>
<gene>
    <name evidence="2" type="ORF">PILCRDRAFT_652798</name>
</gene>
<name>A0A0C3AQM1_PILCF</name>
<feature type="transmembrane region" description="Helical" evidence="1">
    <location>
        <begin position="6"/>
        <end position="24"/>
    </location>
</feature>
<sequence length="159" mass="17980">MTFLLNMIYLLFFFFLLWGFYVSGPRDINGRARISEFVAMAGGGRKKLVLSACHPEVRGLGVLPSRRTTAKRTFISDMSISSVSFLIAYHSSWTRKLILYWLSSSNEPSLVASDFCFPPPPHTQAQVFAHRAASHHAPPFEDLPPISVRFYLSMTSHRP</sequence>
<dbReference type="HOGENOM" id="CLU_1661467_0_0_1"/>
<keyword evidence="1" id="KW-0472">Membrane</keyword>
<reference evidence="3" key="2">
    <citation type="submission" date="2015-01" db="EMBL/GenBank/DDBJ databases">
        <title>Evolutionary Origins and Diversification of the Mycorrhizal Mutualists.</title>
        <authorList>
            <consortium name="DOE Joint Genome Institute"/>
            <consortium name="Mycorrhizal Genomics Consortium"/>
            <person name="Kohler A."/>
            <person name="Kuo A."/>
            <person name="Nagy L.G."/>
            <person name="Floudas D."/>
            <person name="Copeland A."/>
            <person name="Barry K.W."/>
            <person name="Cichocki N."/>
            <person name="Veneault-Fourrey C."/>
            <person name="LaButti K."/>
            <person name="Lindquist E.A."/>
            <person name="Lipzen A."/>
            <person name="Lundell T."/>
            <person name="Morin E."/>
            <person name="Murat C."/>
            <person name="Riley R."/>
            <person name="Ohm R."/>
            <person name="Sun H."/>
            <person name="Tunlid A."/>
            <person name="Henrissat B."/>
            <person name="Grigoriev I.V."/>
            <person name="Hibbett D.S."/>
            <person name="Martin F."/>
        </authorList>
    </citation>
    <scope>NUCLEOTIDE SEQUENCE [LARGE SCALE GENOMIC DNA]</scope>
    <source>
        <strain evidence="3">F 1598</strain>
    </source>
</reference>
<reference evidence="2 3" key="1">
    <citation type="submission" date="2014-04" db="EMBL/GenBank/DDBJ databases">
        <authorList>
            <consortium name="DOE Joint Genome Institute"/>
            <person name="Kuo A."/>
            <person name="Tarkka M."/>
            <person name="Buscot F."/>
            <person name="Kohler A."/>
            <person name="Nagy L.G."/>
            <person name="Floudas D."/>
            <person name="Copeland A."/>
            <person name="Barry K.W."/>
            <person name="Cichocki N."/>
            <person name="Veneault-Fourrey C."/>
            <person name="LaButti K."/>
            <person name="Lindquist E.A."/>
            <person name="Lipzen A."/>
            <person name="Lundell T."/>
            <person name="Morin E."/>
            <person name="Murat C."/>
            <person name="Sun H."/>
            <person name="Tunlid A."/>
            <person name="Henrissat B."/>
            <person name="Grigoriev I.V."/>
            <person name="Hibbett D.S."/>
            <person name="Martin F."/>
            <person name="Nordberg H.P."/>
            <person name="Cantor M.N."/>
            <person name="Hua S.X."/>
        </authorList>
    </citation>
    <scope>NUCLEOTIDE SEQUENCE [LARGE SCALE GENOMIC DNA]</scope>
    <source>
        <strain evidence="2 3">F 1598</strain>
    </source>
</reference>
<proteinExistence type="predicted"/>
<organism evidence="2 3">
    <name type="scientific">Piloderma croceum (strain F 1598)</name>
    <dbReference type="NCBI Taxonomy" id="765440"/>
    <lineage>
        <taxon>Eukaryota</taxon>
        <taxon>Fungi</taxon>
        <taxon>Dikarya</taxon>
        <taxon>Basidiomycota</taxon>
        <taxon>Agaricomycotina</taxon>
        <taxon>Agaricomycetes</taxon>
        <taxon>Agaricomycetidae</taxon>
        <taxon>Atheliales</taxon>
        <taxon>Atheliaceae</taxon>
        <taxon>Piloderma</taxon>
    </lineage>
</organism>
<accession>A0A0C3AQM1</accession>
<evidence type="ECO:0000313" key="3">
    <source>
        <dbReference type="Proteomes" id="UP000054166"/>
    </source>
</evidence>
<keyword evidence="1" id="KW-0812">Transmembrane</keyword>
<protein>
    <submittedName>
        <fullName evidence="2">Uncharacterized protein</fullName>
    </submittedName>
</protein>
<dbReference type="EMBL" id="KN833037">
    <property type="protein sequence ID" value="KIM76208.1"/>
    <property type="molecule type" value="Genomic_DNA"/>
</dbReference>
<dbReference type="AlphaFoldDB" id="A0A0C3AQM1"/>
<keyword evidence="3" id="KW-1185">Reference proteome</keyword>
<keyword evidence="1" id="KW-1133">Transmembrane helix</keyword>